<evidence type="ECO:0000256" key="4">
    <source>
        <dbReference type="ARBA" id="ARBA00023157"/>
    </source>
</evidence>
<feature type="domain" description="SRCR" evidence="9">
    <location>
        <begin position="51"/>
        <end position="147"/>
    </location>
</feature>
<dbReference type="GO" id="GO:0006508">
    <property type="term" value="P:proteolysis"/>
    <property type="evidence" value="ECO:0007669"/>
    <property type="project" value="UniProtKB-KW"/>
</dbReference>
<evidence type="ECO:0000313" key="11">
    <source>
        <dbReference type="Proteomes" id="UP000694892"/>
    </source>
</evidence>
<dbReference type="Gene3D" id="2.40.10.10">
    <property type="entry name" value="Trypsin-like serine proteases"/>
    <property type="match status" value="2"/>
</dbReference>
<protein>
    <recommendedName>
        <fullName evidence="12">Peptidase S1 domain-containing protein</fullName>
    </recommendedName>
</protein>
<dbReference type="PROSITE" id="PS50287">
    <property type="entry name" value="SRCR_2"/>
    <property type="match status" value="1"/>
</dbReference>
<dbReference type="InterPro" id="IPR001314">
    <property type="entry name" value="Peptidase_S1A"/>
</dbReference>
<dbReference type="InterPro" id="IPR001254">
    <property type="entry name" value="Trypsin_dom"/>
</dbReference>
<evidence type="ECO:0000256" key="5">
    <source>
        <dbReference type="PROSITE-ProRule" id="PRU00124"/>
    </source>
</evidence>
<evidence type="ECO:0000259" key="8">
    <source>
        <dbReference type="PROSITE" id="PS50240"/>
    </source>
</evidence>
<keyword evidence="2" id="KW-0378">Hydrolase</keyword>
<dbReference type="PANTHER" id="PTHR24252:SF29">
    <property type="entry name" value="TRANSMEMBRANE PROTEASE SERINE 2 ISOFORM X2"/>
    <property type="match status" value="1"/>
</dbReference>
<keyword evidence="1" id="KW-0645">Protease</keyword>
<dbReference type="CDD" id="cd00190">
    <property type="entry name" value="Tryp_SPc"/>
    <property type="match status" value="1"/>
</dbReference>
<comment type="caution">
    <text evidence="6">Lacks conserved residue(s) required for the propagation of feature annotation.</text>
</comment>
<proteinExistence type="predicted"/>
<dbReference type="SUPFAM" id="SSF56487">
    <property type="entry name" value="SRCR-like"/>
    <property type="match status" value="1"/>
</dbReference>
<dbReference type="GO" id="GO:0004252">
    <property type="term" value="F:serine-type endopeptidase activity"/>
    <property type="evidence" value="ECO:0007669"/>
    <property type="project" value="InterPro"/>
</dbReference>
<dbReference type="PROSITE" id="PS00134">
    <property type="entry name" value="TRYPSIN_HIS"/>
    <property type="match status" value="1"/>
</dbReference>
<keyword evidence="7" id="KW-0732">Signal</keyword>
<dbReference type="EMBL" id="CM004468">
    <property type="protein sequence ID" value="OCT93736.1"/>
    <property type="molecule type" value="Genomic_DNA"/>
</dbReference>
<evidence type="ECO:0000256" key="6">
    <source>
        <dbReference type="PROSITE-ProRule" id="PRU00196"/>
    </source>
</evidence>
<dbReference type="SUPFAM" id="SSF50494">
    <property type="entry name" value="Trypsin-like serine proteases"/>
    <property type="match status" value="1"/>
</dbReference>
<evidence type="ECO:0000256" key="2">
    <source>
        <dbReference type="ARBA" id="ARBA00022801"/>
    </source>
</evidence>
<keyword evidence="3" id="KW-0720">Serine protease</keyword>
<evidence type="ECO:0000259" key="9">
    <source>
        <dbReference type="PROSITE" id="PS50287"/>
    </source>
</evidence>
<evidence type="ECO:0000256" key="3">
    <source>
        <dbReference type="ARBA" id="ARBA00022825"/>
    </source>
</evidence>
<evidence type="ECO:0000256" key="1">
    <source>
        <dbReference type="ARBA" id="ARBA00022670"/>
    </source>
</evidence>
<dbReference type="InterPro" id="IPR036055">
    <property type="entry name" value="LDL_receptor-like_sf"/>
</dbReference>
<evidence type="ECO:0000313" key="10">
    <source>
        <dbReference type="EMBL" id="OCT93736.1"/>
    </source>
</evidence>
<dbReference type="SMART" id="SM00192">
    <property type="entry name" value="LDLa"/>
    <property type="match status" value="1"/>
</dbReference>
<dbReference type="Pfam" id="PF00089">
    <property type="entry name" value="Trypsin"/>
    <property type="match status" value="1"/>
</dbReference>
<dbReference type="InterPro" id="IPR002172">
    <property type="entry name" value="LDrepeatLR_classA_rpt"/>
</dbReference>
<dbReference type="Gene3D" id="4.10.400.10">
    <property type="entry name" value="Low-density Lipoprotein Receptor"/>
    <property type="match status" value="1"/>
</dbReference>
<dbReference type="InterPro" id="IPR009003">
    <property type="entry name" value="Peptidase_S1_PA"/>
</dbReference>
<dbReference type="InterPro" id="IPR043504">
    <property type="entry name" value="Peptidase_S1_PA_chymotrypsin"/>
</dbReference>
<evidence type="ECO:0008006" key="12">
    <source>
        <dbReference type="Google" id="ProtNLM"/>
    </source>
</evidence>
<feature type="disulfide bond" evidence="5">
    <location>
        <begin position="35"/>
        <end position="50"/>
    </location>
</feature>
<reference evidence="11" key="1">
    <citation type="journal article" date="2016" name="Nature">
        <title>Genome evolution in the allotetraploid frog Xenopus laevis.</title>
        <authorList>
            <person name="Session A.M."/>
            <person name="Uno Y."/>
            <person name="Kwon T."/>
            <person name="Chapman J.A."/>
            <person name="Toyoda A."/>
            <person name="Takahashi S."/>
            <person name="Fukui A."/>
            <person name="Hikosaka A."/>
            <person name="Suzuki A."/>
            <person name="Kondo M."/>
            <person name="van Heeringen S.J."/>
            <person name="Quigley I."/>
            <person name="Heinz S."/>
            <person name="Ogino H."/>
            <person name="Ochi H."/>
            <person name="Hellsten U."/>
            <person name="Lyons J.B."/>
            <person name="Simakov O."/>
            <person name="Putnam N."/>
            <person name="Stites J."/>
            <person name="Kuroki Y."/>
            <person name="Tanaka T."/>
            <person name="Michiue T."/>
            <person name="Watanabe M."/>
            <person name="Bogdanovic O."/>
            <person name="Lister R."/>
            <person name="Georgiou G."/>
            <person name="Paranjpe S.S."/>
            <person name="van Kruijsbergen I."/>
            <person name="Shu S."/>
            <person name="Carlson J."/>
            <person name="Kinoshita T."/>
            <person name="Ohta Y."/>
            <person name="Mawaribuchi S."/>
            <person name="Jenkins J."/>
            <person name="Grimwood J."/>
            <person name="Schmutz J."/>
            <person name="Mitros T."/>
            <person name="Mozaffari S.V."/>
            <person name="Suzuki Y."/>
            <person name="Haramoto Y."/>
            <person name="Yamamoto T.S."/>
            <person name="Takagi C."/>
            <person name="Heald R."/>
            <person name="Miller K."/>
            <person name="Haudenschild C."/>
            <person name="Kitzman J."/>
            <person name="Nakayama T."/>
            <person name="Izutsu Y."/>
            <person name="Robert J."/>
            <person name="Fortriede J."/>
            <person name="Burns K."/>
            <person name="Lotay V."/>
            <person name="Karimi K."/>
            <person name="Yasuoka Y."/>
            <person name="Dichmann D.S."/>
            <person name="Flajnik M.F."/>
            <person name="Houston D.W."/>
            <person name="Shendure J."/>
            <person name="DuPasquier L."/>
            <person name="Vize P.D."/>
            <person name="Zorn A.M."/>
            <person name="Ito M."/>
            <person name="Marcotte E.M."/>
            <person name="Wallingford J.B."/>
            <person name="Ito Y."/>
            <person name="Asashima M."/>
            <person name="Ueno N."/>
            <person name="Matsuda Y."/>
            <person name="Veenstra G.J."/>
            <person name="Fujiyama A."/>
            <person name="Harland R.M."/>
            <person name="Taira M."/>
            <person name="Rokhsar D.S."/>
        </authorList>
    </citation>
    <scope>NUCLEOTIDE SEQUENCE [LARGE SCALE GENOMIC DNA]</scope>
    <source>
        <strain evidence="11">J</strain>
    </source>
</reference>
<feature type="domain" description="Peptidase S1" evidence="8">
    <location>
        <begin position="121"/>
        <end position="352"/>
    </location>
</feature>
<dbReference type="SMART" id="SM00020">
    <property type="entry name" value="Tryp_SPc"/>
    <property type="match status" value="1"/>
</dbReference>
<dbReference type="AlphaFoldDB" id="A0A974HXR1"/>
<evidence type="ECO:0000256" key="7">
    <source>
        <dbReference type="SAM" id="SignalP"/>
    </source>
</evidence>
<feature type="non-terminal residue" evidence="10">
    <location>
        <position position="352"/>
    </location>
</feature>
<feature type="signal peptide" evidence="7">
    <location>
        <begin position="1"/>
        <end position="18"/>
    </location>
</feature>
<gene>
    <name evidence="10" type="ORF">XELAEV_18011404mg</name>
</gene>
<dbReference type="OMA" id="FICINAN"/>
<dbReference type="PRINTS" id="PR00722">
    <property type="entry name" value="CHYMOTRYPSIN"/>
</dbReference>
<sequence length="352" mass="37998">MVLFTFTGPLILPSFSTCQMYCSYSFICVSANQICDGVADCIYGDDEENCVRLYGADFQLQIYSPLKSAWLPVCSLNWTNDYGALACHDIGYSGSSCSSGYVVSLHCISCGVSYNNANSLTVGGTNTSLGNWPWQVSLRQKTGALCGGSIISPKWIVTAAHCVYGVNSSASGWKVFAGALTLPSSDDASGFFVERIIVFPGYNSSDNANDIAVMKLTKEITFSSNIQPVCLPNSGMFWEAGTQCWISGWGTTSPVGNNSATLKWEAVQLISSKACNQSTVYNGAITPSMICADLHHIESCQEDSSGPLVTKTNGTWWLVGDASWGVSCSQPNKPGVYVNMTMFVEWIYLQMR</sequence>
<dbReference type="GO" id="GO:0016020">
    <property type="term" value="C:membrane"/>
    <property type="evidence" value="ECO:0007669"/>
    <property type="project" value="InterPro"/>
</dbReference>
<dbReference type="PROSITE" id="PS50068">
    <property type="entry name" value="LDLRA_2"/>
    <property type="match status" value="1"/>
</dbReference>
<name>A0A974HXR1_XENLA</name>
<organism evidence="10 11">
    <name type="scientific">Xenopus laevis</name>
    <name type="common">African clawed frog</name>
    <dbReference type="NCBI Taxonomy" id="8355"/>
    <lineage>
        <taxon>Eukaryota</taxon>
        <taxon>Metazoa</taxon>
        <taxon>Chordata</taxon>
        <taxon>Craniata</taxon>
        <taxon>Vertebrata</taxon>
        <taxon>Euteleostomi</taxon>
        <taxon>Amphibia</taxon>
        <taxon>Batrachia</taxon>
        <taxon>Anura</taxon>
        <taxon>Pipoidea</taxon>
        <taxon>Pipidae</taxon>
        <taxon>Xenopodinae</taxon>
        <taxon>Xenopus</taxon>
        <taxon>Xenopus</taxon>
    </lineage>
</organism>
<dbReference type="Proteomes" id="UP000694892">
    <property type="component" value="Chromosome 2L"/>
</dbReference>
<keyword evidence="4 5" id="KW-1015">Disulfide bond</keyword>
<dbReference type="Gene3D" id="3.10.250.10">
    <property type="entry name" value="SRCR-like domain"/>
    <property type="match status" value="1"/>
</dbReference>
<dbReference type="PROSITE" id="PS50240">
    <property type="entry name" value="TRYPSIN_DOM"/>
    <property type="match status" value="1"/>
</dbReference>
<dbReference type="Pfam" id="PF15494">
    <property type="entry name" value="SRCR_2"/>
    <property type="match status" value="1"/>
</dbReference>
<dbReference type="CDD" id="cd00112">
    <property type="entry name" value="LDLa"/>
    <property type="match status" value="1"/>
</dbReference>
<dbReference type="PANTHER" id="PTHR24252">
    <property type="entry name" value="ACROSIN-RELATED"/>
    <property type="match status" value="1"/>
</dbReference>
<dbReference type="SUPFAM" id="SSF57424">
    <property type="entry name" value="LDL receptor-like module"/>
    <property type="match status" value="1"/>
</dbReference>
<dbReference type="InterPro" id="IPR018114">
    <property type="entry name" value="TRYPSIN_HIS"/>
</dbReference>
<dbReference type="InterPro" id="IPR001190">
    <property type="entry name" value="SRCR"/>
</dbReference>
<feature type="chain" id="PRO_5037702256" description="Peptidase S1 domain-containing protein" evidence="7">
    <location>
        <begin position="19"/>
        <end position="352"/>
    </location>
</feature>
<dbReference type="FunFam" id="2.40.10.10:FF:000442">
    <property type="match status" value="1"/>
</dbReference>
<accession>A0A974HXR1</accession>
<dbReference type="InterPro" id="IPR036772">
    <property type="entry name" value="SRCR-like_dom_sf"/>
</dbReference>